<dbReference type="AlphaFoldDB" id="A0A9Q0HEG3"/>
<reference evidence="1" key="1">
    <citation type="journal article" date="2023" name="Plant J.">
        <title>The genome of the king protea, Protea cynaroides.</title>
        <authorList>
            <person name="Chang J."/>
            <person name="Duong T.A."/>
            <person name="Schoeman C."/>
            <person name="Ma X."/>
            <person name="Roodt D."/>
            <person name="Barker N."/>
            <person name="Li Z."/>
            <person name="Van de Peer Y."/>
            <person name="Mizrachi E."/>
        </authorList>
    </citation>
    <scope>NUCLEOTIDE SEQUENCE</scope>
    <source>
        <tissue evidence="1">Young leaves</tissue>
    </source>
</reference>
<dbReference type="PANTHER" id="PTHR33527">
    <property type="entry name" value="OS07G0274300 PROTEIN"/>
    <property type="match status" value="1"/>
</dbReference>
<accession>A0A9Q0HEG3</accession>
<comment type="caution">
    <text evidence="1">The sequence shown here is derived from an EMBL/GenBank/DDBJ whole genome shotgun (WGS) entry which is preliminary data.</text>
</comment>
<dbReference type="EMBL" id="JAMYWD010000008">
    <property type="protein sequence ID" value="KAJ4964409.1"/>
    <property type="molecule type" value="Genomic_DNA"/>
</dbReference>
<protein>
    <submittedName>
        <fullName evidence="1">Uncharacterized protein</fullName>
    </submittedName>
</protein>
<dbReference type="Proteomes" id="UP001141806">
    <property type="component" value="Unassembled WGS sequence"/>
</dbReference>
<gene>
    <name evidence="1" type="ORF">NE237_024348</name>
</gene>
<keyword evidence="2" id="KW-1185">Reference proteome</keyword>
<evidence type="ECO:0000313" key="1">
    <source>
        <dbReference type="EMBL" id="KAJ4964409.1"/>
    </source>
</evidence>
<organism evidence="1 2">
    <name type="scientific">Protea cynaroides</name>
    <dbReference type="NCBI Taxonomy" id="273540"/>
    <lineage>
        <taxon>Eukaryota</taxon>
        <taxon>Viridiplantae</taxon>
        <taxon>Streptophyta</taxon>
        <taxon>Embryophyta</taxon>
        <taxon>Tracheophyta</taxon>
        <taxon>Spermatophyta</taxon>
        <taxon>Magnoliopsida</taxon>
        <taxon>Proteales</taxon>
        <taxon>Proteaceae</taxon>
        <taxon>Protea</taxon>
    </lineage>
</organism>
<sequence>MGYPNIILQMLSYTDTIVNSAATEAVLCLNCIDKNKFPASTEIPSTRRLMKKDISLSFFRNNRVSAVRKISQFVTEIGPKAFDDIMDKTVNQRSKVMGSHGGVRPIGSSIMMGSPKSAFKPFTRVGPKSGSSRDDRTIFVTFSRGYPISENELRNFFNMNYGECVESIYMQEVSPYAQALFALVVFRSKETMGFTLESMDDEGKVRLKINGKHARARKYFPKMIQ</sequence>
<dbReference type="PANTHER" id="PTHR33527:SF14">
    <property type="entry name" value="OS07G0274300 PROTEIN"/>
    <property type="match status" value="1"/>
</dbReference>
<evidence type="ECO:0000313" key="2">
    <source>
        <dbReference type="Proteomes" id="UP001141806"/>
    </source>
</evidence>
<name>A0A9Q0HEG3_9MAGN</name>
<proteinExistence type="predicted"/>
<dbReference type="OrthoDB" id="1882251at2759"/>